<feature type="compositionally biased region" description="Basic and acidic residues" evidence="14">
    <location>
        <begin position="352"/>
        <end position="369"/>
    </location>
</feature>
<dbReference type="GO" id="GO:0031981">
    <property type="term" value="C:nuclear lumen"/>
    <property type="evidence" value="ECO:0007669"/>
    <property type="project" value="UniProtKB-ARBA"/>
</dbReference>
<dbReference type="GO" id="GO:0004725">
    <property type="term" value="F:protein tyrosine phosphatase activity"/>
    <property type="evidence" value="ECO:0007669"/>
    <property type="project" value="UniProtKB-EC"/>
</dbReference>
<evidence type="ECO:0000256" key="12">
    <source>
        <dbReference type="ARBA" id="ARBA00023254"/>
    </source>
</evidence>
<keyword evidence="11" id="KW-0539">Nucleus</keyword>
<dbReference type="GO" id="GO:0005856">
    <property type="term" value="C:cytoskeleton"/>
    <property type="evidence" value="ECO:0007669"/>
    <property type="project" value="UniProtKB-ARBA"/>
</dbReference>
<protein>
    <recommendedName>
        <fullName evidence="4">protein-tyrosine-phosphatase</fullName>
        <ecNumber evidence="4">3.1.3.48</ecNumber>
    </recommendedName>
</protein>
<evidence type="ECO:0000256" key="10">
    <source>
        <dbReference type="ARBA" id="ARBA00022912"/>
    </source>
</evidence>
<accession>A0AAD1UKW8</accession>
<dbReference type="Gene3D" id="3.90.190.10">
    <property type="entry name" value="Protein tyrosine phosphatase superfamily"/>
    <property type="match status" value="2"/>
</dbReference>
<evidence type="ECO:0000256" key="14">
    <source>
        <dbReference type="SAM" id="MobiDB-lite"/>
    </source>
</evidence>
<dbReference type="EC" id="3.1.3.48" evidence="4"/>
<dbReference type="GO" id="GO:0051301">
    <property type="term" value="P:cell division"/>
    <property type="evidence" value="ECO:0007669"/>
    <property type="project" value="UniProtKB-KW"/>
</dbReference>
<evidence type="ECO:0000256" key="6">
    <source>
        <dbReference type="ARBA" id="ARBA00022553"/>
    </source>
</evidence>
<dbReference type="PROSITE" id="PS50056">
    <property type="entry name" value="TYR_PHOSPHATASE_2"/>
    <property type="match status" value="1"/>
</dbReference>
<dbReference type="GO" id="GO:0032954">
    <property type="term" value="P:regulation of cytokinetic process"/>
    <property type="evidence" value="ECO:0007669"/>
    <property type="project" value="UniProtKB-ARBA"/>
</dbReference>
<evidence type="ECO:0000256" key="9">
    <source>
        <dbReference type="ARBA" id="ARBA00022801"/>
    </source>
</evidence>
<keyword evidence="5" id="KW-0963">Cytoplasm</keyword>
<evidence type="ECO:0000256" key="5">
    <source>
        <dbReference type="ARBA" id="ARBA00022490"/>
    </source>
</evidence>
<evidence type="ECO:0000256" key="2">
    <source>
        <dbReference type="ARBA" id="ARBA00004496"/>
    </source>
</evidence>
<dbReference type="FunFam" id="3.90.190.10:FF:000038">
    <property type="entry name" value="Tyrosine-protein phosphatase CDC14"/>
    <property type="match status" value="1"/>
</dbReference>
<evidence type="ECO:0000313" key="17">
    <source>
        <dbReference type="EMBL" id="CAI2371256.1"/>
    </source>
</evidence>
<keyword evidence="13" id="KW-0131">Cell cycle</keyword>
<keyword evidence="7" id="KW-0132">Cell division</keyword>
<evidence type="ECO:0000256" key="1">
    <source>
        <dbReference type="ARBA" id="ARBA00004123"/>
    </source>
</evidence>
<keyword evidence="8" id="KW-0498">Mitosis</keyword>
<dbReference type="InterPro" id="IPR029021">
    <property type="entry name" value="Prot-tyrosine_phosphatase-like"/>
</dbReference>
<dbReference type="InterPro" id="IPR044506">
    <property type="entry name" value="CDC14_C"/>
</dbReference>
<feature type="domain" description="Tyrosine-protein phosphatase" evidence="15">
    <location>
        <begin position="177"/>
        <end position="334"/>
    </location>
</feature>
<comment type="similarity">
    <text evidence="3">Belongs to the protein-tyrosine phosphatase family. Non-receptor class CDC14 subfamily.</text>
</comment>
<dbReference type="InterPro" id="IPR016130">
    <property type="entry name" value="Tyr_Pase_AS"/>
</dbReference>
<organism evidence="17 18">
    <name type="scientific">Euplotes crassus</name>
    <dbReference type="NCBI Taxonomy" id="5936"/>
    <lineage>
        <taxon>Eukaryota</taxon>
        <taxon>Sar</taxon>
        <taxon>Alveolata</taxon>
        <taxon>Ciliophora</taxon>
        <taxon>Intramacronucleata</taxon>
        <taxon>Spirotrichea</taxon>
        <taxon>Hypotrichia</taxon>
        <taxon>Euplotida</taxon>
        <taxon>Euplotidae</taxon>
        <taxon>Moneuplotes</taxon>
    </lineage>
</organism>
<evidence type="ECO:0000256" key="4">
    <source>
        <dbReference type="ARBA" id="ARBA00013064"/>
    </source>
</evidence>
<evidence type="ECO:0000256" key="13">
    <source>
        <dbReference type="ARBA" id="ARBA00023306"/>
    </source>
</evidence>
<evidence type="ECO:0000256" key="11">
    <source>
        <dbReference type="ARBA" id="ARBA00023242"/>
    </source>
</evidence>
<dbReference type="PANTHER" id="PTHR23339">
    <property type="entry name" value="TYROSINE SPECIFIC PROTEIN PHOSPHATASE AND DUAL SPECIFICITY PROTEIN PHOSPHATASE"/>
    <property type="match status" value="1"/>
</dbReference>
<dbReference type="AlphaFoldDB" id="A0AAD1UKW8"/>
<reference evidence="17" key="1">
    <citation type="submission" date="2023-07" db="EMBL/GenBank/DDBJ databases">
        <authorList>
            <consortium name="AG Swart"/>
            <person name="Singh M."/>
            <person name="Singh A."/>
            <person name="Seah K."/>
            <person name="Emmerich C."/>
        </authorList>
    </citation>
    <scope>NUCLEOTIDE SEQUENCE</scope>
    <source>
        <strain evidence="17">DP1</strain>
    </source>
</reference>
<dbReference type="GO" id="GO:0005737">
    <property type="term" value="C:cytoplasm"/>
    <property type="evidence" value="ECO:0007669"/>
    <property type="project" value="UniProtKB-SubCell"/>
</dbReference>
<evidence type="ECO:0000259" key="16">
    <source>
        <dbReference type="PROSITE" id="PS50056"/>
    </source>
</evidence>
<name>A0AAD1UKW8_EUPCR</name>
<evidence type="ECO:0000256" key="8">
    <source>
        <dbReference type="ARBA" id="ARBA00022776"/>
    </source>
</evidence>
<keyword evidence="9" id="KW-0378">Hydrolase</keyword>
<dbReference type="GO" id="GO:0007096">
    <property type="term" value="P:regulation of exit from mitosis"/>
    <property type="evidence" value="ECO:0007669"/>
    <property type="project" value="UniProtKB-ARBA"/>
</dbReference>
<dbReference type="PROSITE" id="PS50054">
    <property type="entry name" value="TYR_PHOSPHATASE_DUAL"/>
    <property type="match status" value="1"/>
</dbReference>
<evidence type="ECO:0000259" key="15">
    <source>
        <dbReference type="PROSITE" id="PS50054"/>
    </source>
</evidence>
<sequence>MDKGSSEGTPIEIIPGHLYWISAKKSPNSKASAFFFNVDDDLVYEPFHKDFGPLDLAKVHRFCIELQNVLNVDEYKKSKIYHHTSLDKEKQSNAAFLMGAFMIIVLNFTADEAWEKFSSYHESLKPFRDATKGISIYKCSIKDCLDGLYHAIKLGWYNFSSFDLKKYEHYEKVNHGDMNWITPKIIAFSSPSEEEEDEEGYKTFTPDDYSPVFERHNIGTIIRLNNRSYNEQRFIDNGFKFEDLYFVDGTCPSKRIIKKFLTIAEAEEKGIAIHCKAGLGRTGALIGLYCMKHYGFPAAAFIGWIRICRPGSVLGTQQHFLLEMEKEMFEQGGIKEKSLADDIENISLEENKYEQADDDKDTSYREKGQILKNARKKHPTALYEQEIIGKADKKDENGHVWPERKRSILD</sequence>
<dbReference type="InterPro" id="IPR029260">
    <property type="entry name" value="DSPn"/>
</dbReference>
<dbReference type="Pfam" id="PF14671">
    <property type="entry name" value="DSPn"/>
    <property type="match status" value="1"/>
</dbReference>
<evidence type="ECO:0000256" key="3">
    <source>
        <dbReference type="ARBA" id="ARBA00007315"/>
    </source>
</evidence>
<keyword evidence="18" id="KW-1185">Reference proteome</keyword>
<dbReference type="InterPro" id="IPR000387">
    <property type="entry name" value="Tyr_Pase_dom"/>
</dbReference>
<evidence type="ECO:0000313" key="18">
    <source>
        <dbReference type="Proteomes" id="UP001295684"/>
    </source>
</evidence>
<keyword evidence="6" id="KW-0597">Phosphoprotein</keyword>
<comment type="subcellular location">
    <subcellularLocation>
        <location evidence="2">Cytoplasm</location>
    </subcellularLocation>
    <subcellularLocation>
        <location evidence="1">Nucleus</location>
    </subcellularLocation>
</comment>
<dbReference type="InterPro" id="IPR020422">
    <property type="entry name" value="TYR_PHOSPHATASE_DUAL_dom"/>
</dbReference>
<dbReference type="CDD" id="cd17657">
    <property type="entry name" value="CDC14_N"/>
    <property type="match status" value="1"/>
</dbReference>
<dbReference type="SMART" id="SM00195">
    <property type="entry name" value="DSPc"/>
    <property type="match status" value="1"/>
</dbReference>
<dbReference type="InterPro" id="IPR050561">
    <property type="entry name" value="PTP"/>
</dbReference>
<feature type="region of interest" description="Disordered" evidence="14">
    <location>
        <begin position="352"/>
        <end position="379"/>
    </location>
</feature>
<dbReference type="PROSITE" id="PS00383">
    <property type="entry name" value="TYR_PHOSPHATASE_1"/>
    <property type="match status" value="1"/>
</dbReference>
<dbReference type="Pfam" id="PF22785">
    <property type="entry name" value="Tc-R-P"/>
    <property type="match status" value="1"/>
</dbReference>
<proteinExistence type="inferred from homology"/>
<evidence type="ECO:0000256" key="7">
    <source>
        <dbReference type="ARBA" id="ARBA00022618"/>
    </source>
</evidence>
<feature type="domain" description="Tyrosine specific protein phosphatases" evidence="16">
    <location>
        <begin position="258"/>
        <end position="320"/>
    </location>
</feature>
<dbReference type="GO" id="GO:0000278">
    <property type="term" value="P:mitotic cell cycle"/>
    <property type="evidence" value="ECO:0007669"/>
    <property type="project" value="UniProtKB-ARBA"/>
</dbReference>
<keyword evidence="10" id="KW-0904">Protein phosphatase</keyword>
<dbReference type="SUPFAM" id="SSF52799">
    <property type="entry name" value="(Phosphotyrosine protein) phosphatases II"/>
    <property type="match status" value="2"/>
</dbReference>
<dbReference type="CDD" id="cd14499">
    <property type="entry name" value="CDC14_C"/>
    <property type="match status" value="1"/>
</dbReference>
<dbReference type="EMBL" id="CAMPGE010012487">
    <property type="protein sequence ID" value="CAI2371256.1"/>
    <property type="molecule type" value="Genomic_DNA"/>
</dbReference>
<keyword evidence="12" id="KW-0469">Meiosis</keyword>
<gene>
    <name evidence="17" type="ORF">ECRASSUSDP1_LOCUS12576</name>
</gene>
<dbReference type="GO" id="GO:0033554">
    <property type="term" value="P:cellular response to stress"/>
    <property type="evidence" value="ECO:0007669"/>
    <property type="project" value="UniProtKB-ARBA"/>
</dbReference>
<dbReference type="Proteomes" id="UP001295684">
    <property type="component" value="Unassembled WGS sequence"/>
</dbReference>
<dbReference type="GO" id="GO:0051321">
    <property type="term" value="P:meiotic cell cycle"/>
    <property type="evidence" value="ECO:0007669"/>
    <property type="project" value="UniProtKB-KW"/>
</dbReference>
<comment type="caution">
    <text evidence="17">The sequence shown here is derived from an EMBL/GenBank/DDBJ whole genome shotgun (WGS) entry which is preliminary data.</text>
</comment>